<accession>A0A9W6P899</accession>
<dbReference type="AlphaFoldDB" id="A0A9W6P899"/>
<evidence type="ECO:0000313" key="2">
    <source>
        <dbReference type="EMBL" id="GLU48838.1"/>
    </source>
</evidence>
<protein>
    <submittedName>
        <fullName evidence="2">Uncharacterized protein</fullName>
    </submittedName>
</protein>
<reference evidence="2" key="1">
    <citation type="submission" date="2023-02" db="EMBL/GenBank/DDBJ databases">
        <title>Nocardiopsis ansamitocini NBRC 112285.</title>
        <authorList>
            <person name="Ichikawa N."/>
            <person name="Sato H."/>
            <person name="Tonouchi N."/>
        </authorList>
    </citation>
    <scope>NUCLEOTIDE SEQUENCE</scope>
    <source>
        <strain evidence="2">NBRC 112285</strain>
    </source>
</reference>
<dbReference type="EMBL" id="BSQG01000005">
    <property type="protein sequence ID" value="GLU48838.1"/>
    <property type="molecule type" value="Genomic_DNA"/>
</dbReference>
<comment type="caution">
    <text evidence="2">The sequence shown here is derived from an EMBL/GenBank/DDBJ whole genome shotgun (WGS) entry which is preliminary data.</text>
</comment>
<evidence type="ECO:0000256" key="1">
    <source>
        <dbReference type="SAM" id="MobiDB-lite"/>
    </source>
</evidence>
<dbReference type="RefSeq" id="WP_285760309.1">
    <property type="nucleotide sequence ID" value="NZ_BSQG01000005.1"/>
</dbReference>
<feature type="region of interest" description="Disordered" evidence="1">
    <location>
        <begin position="228"/>
        <end position="309"/>
    </location>
</feature>
<organism evidence="2 3">
    <name type="scientific">Nocardiopsis ansamitocini</name>
    <dbReference type="NCBI Taxonomy" id="1670832"/>
    <lineage>
        <taxon>Bacteria</taxon>
        <taxon>Bacillati</taxon>
        <taxon>Actinomycetota</taxon>
        <taxon>Actinomycetes</taxon>
        <taxon>Streptosporangiales</taxon>
        <taxon>Nocardiopsidaceae</taxon>
        <taxon>Nocardiopsis</taxon>
    </lineage>
</organism>
<proteinExistence type="predicted"/>
<feature type="compositionally biased region" description="Polar residues" evidence="1">
    <location>
        <begin position="299"/>
        <end position="309"/>
    </location>
</feature>
<evidence type="ECO:0000313" key="3">
    <source>
        <dbReference type="Proteomes" id="UP001165092"/>
    </source>
</evidence>
<keyword evidence="3" id="KW-1185">Reference proteome</keyword>
<name>A0A9W6P899_9ACTN</name>
<dbReference type="Proteomes" id="UP001165092">
    <property type="component" value="Unassembled WGS sequence"/>
</dbReference>
<sequence length="309" mass="32327">MSTVGSEQVPHSLSEDLRQLRDDAFTGVLRVTGPPDAAIHFSKGLVTAVETPAAPGAETLLVKAGRVSDQAWTAAYEAVPASGDLAEELVSRGVVSAGALELVCTAALFDGAFALALSTSPRWTTEPAGSGPTLGLRVGIDPEIMVAESRRRFALLSRSWGSPGELARIRPAPTIQLGPGSSALPPAYRDLLMQANGRRTPRDIAFVLGRGVCAVMADTVRMIDRGLLDDATRPGPTEVSVSRRLPEPQTATEPVGSLPQRAPGSTAVRRPPDAERTSVSSEVLAKLRASGYGRHPLAGQSTAAEPETN</sequence>
<gene>
    <name evidence="2" type="ORF">Nans01_31890</name>
</gene>